<accession>Q093K0</accession>
<evidence type="ECO:0000313" key="2">
    <source>
        <dbReference type="EMBL" id="EAU66922.1"/>
    </source>
</evidence>
<dbReference type="Proteomes" id="UP000001351">
    <property type="component" value="Chromosome"/>
</dbReference>
<dbReference type="KEGG" id="sur:STAUR_4920"/>
<dbReference type="Proteomes" id="UP000032702">
    <property type="component" value="Unassembled WGS sequence"/>
</dbReference>
<evidence type="ECO:0000313" key="1">
    <source>
        <dbReference type="EMBL" id="ADO72698.1"/>
    </source>
</evidence>
<dbReference type="HOGENOM" id="CLU_207331_0_0_7"/>
<name>Q093K0_STIAD</name>
<keyword evidence="3" id="KW-1185">Reference proteome</keyword>
<sequence length="48" mass="5885">MRGERTHAWLYPQKRLRVRDEPRDEIHLGFLALSGCFIFFRNLKPYFC</sequence>
<reference evidence="1 3" key="2">
    <citation type="journal article" date="2011" name="Mol. Biol. Evol.">
        <title>Comparative genomic analysis of fruiting body formation in Myxococcales.</title>
        <authorList>
            <person name="Huntley S."/>
            <person name="Hamann N."/>
            <person name="Wegener-Feldbrugge S."/>
            <person name="Treuner-Lange A."/>
            <person name="Kube M."/>
            <person name="Reinhardt R."/>
            <person name="Klages S."/>
            <person name="Muller R."/>
            <person name="Ronning C.M."/>
            <person name="Nierman W.C."/>
            <person name="Sogaard-Andersen L."/>
        </authorList>
    </citation>
    <scope>NUCLEOTIDE SEQUENCE [LARGE SCALE GENOMIC DNA]</scope>
    <source>
        <strain evidence="1 3">DW4/3-1</strain>
    </source>
</reference>
<evidence type="ECO:0000313" key="4">
    <source>
        <dbReference type="Proteomes" id="UP000032702"/>
    </source>
</evidence>
<dbReference type="AlphaFoldDB" id="Q093K0"/>
<gene>
    <name evidence="1" type="ordered locus">STAUR_4920</name>
    <name evidence="2" type="ORF">STIAU_0101</name>
</gene>
<organism evidence="2 4">
    <name type="scientific">Stigmatella aurantiaca (strain DW4/3-1)</name>
    <dbReference type="NCBI Taxonomy" id="378806"/>
    <lineage>
        <taxon>Bacteria</taxon>
        <taxon>Pseudomonadati</taxon>
        <taxon>Myxococcota</taxon>
        <taxon>Myxococcia</taxon>
        <taxon>Myxococcales</taxon>
        <taxon>Cystobacterineae</taxon>
        <taxon>Archangiaceae</taxon>
        <taxon>Stigmatella</taxon>
    </lineage>
</organism>
<proteinExistence type="predicted"/>
<reference evidence="2 4" key="1">
    <citation type="submission" date="2006-04" db="EMBL/GenBank/DDBJ databases">
        <authorList>
            <person name="Nierman W.C."/>
        </authorList>
    </citation>
    <scope>NUCLEOTIDE SEQUENCE [LARGE SCALE GENOMIC DNA]</scope>
    <source>
        <strain evidence="2 4">DW4/3-1</strain>
    </source>
</reference>
<protein>
    <submittedName>
        <fullName evidence="1 2">Transposase</fullName>
    </submittedName>
</protein>
<dbReference type="EMBL" id="CP002271">
    <property type="protein sequence ID" value="ADO72698.1"/>
    <property type="molecule type" value="Genomic_DNA"/>
</dbReference>
<evidence type="ECO:0000313" key="3">
    <source>
        <dbReference type="Proteomes" id="UP000001351"/>
    </source>
</evidence>
<dbReference type="EMBL" id="AAMD01000044">
    <property type="protein sequence ID" value="EAU66922.1"/>
    <property type="molecule type" value="Genomic_DNA"/>
</dbReference>